<proteinExistence type="predicted"/>
<protein>
    <submittedName>
        <fullName evidence="3">Uncharacterized protein</fullName>
    </submittedName>
</protein>
<dbReference type="STRING" id="391735.Veis_0260"/>
<reference evidence="4" key="1">
    <citation type="submission" date="2006-12" db="EMBL/GenBank/DDBJ databases">
        <title>Complete sequence of chromosome 1 of Verminephrobacter eiseniae EF01-2.</title>
        <authorList>
            <person name="Copeland A."/>
            <person name="Lucas S."/>
            <person name="Lapidus A."/>
            <person name="Barry K."/>
            <person name="Detter J.C."/>
            <person name="Glavina del Rio T."/>
            <person name="Dalin E."/>
            <person name="Tice H."/>
            <person name="Pitluck S."/>
            <person name="Chertkov O."/>
            <person name="Brettin T."/>
            <person name="Bruce D."/>
            <person name="Han C."/>
            <person name="Tapia R."/>
            <person name="Gilna P."/>
            <person name="Schmutz J."/>
            <person name="Larimer F."/>
            <person name="Land M."/>
            <person name="Hauser L."/>
            <person name="Kyrpides N."/>
            <person name="Kim E."/>
            <person name="Stahl D."/>
            <person name="Richardson P."/>
        </authorList>
    </citation>
    <scope>NUCLEOTIDE SEQUENCE [LARGE SCALE GENOMIC DNA]</scope>
    <source>
        <strain evidence="4">EF01-2</strain>
    </source>
</reference>
<dbReference type="InterPro" id="IPR028983">
    <property type="entry name" value="PA2201-like_C"/>
</dbReference>
<evidence type="ECO:0000313" key="4">
    <source>
        <dbReference type="Proteomes" id="UP000000374"/>
    </source>
</evidence>
<dbReference type="AlphaFoldDB" id="A1WEJ4"/>
<evidence type="ECO:0000259" key="2">
    <source>
        <dbReference type="Pfam" id="PF20335"/>
    </source>
</evidence>
<dbReference type="SUPFAM" id="SSF140731">
    <property type="entry name" value="PA2201 C-terminal domain-like"/>
    <property type="match status" value="1"/>
</dbReference>
<dbReference type="Pfam" id="PF20335">
    <property type="entry name" value="DUF6630"/>
    <property type="match status" value="1"/>
</dbReference>
<dbReference type="Proteomes" id="UP000000374">
    <property type="component" value="Chromosome"/>
</dbReference>
<evidence type="ECO:0000313" key="3">
    <source>
        <dbReference type="EMBL" id="ABM56051.1"/>
    </source>
</evidence>
<gene>
    <name evidence="3" type="ordered locus">Veis_0260</name>
</gene>
<dbReference type="eggNOG" id="ENOG5032U70">
    <property type="taxonomic scope" value="Bacteria"/>
</dbReference>
<sequence>MMRDPDGKLETYEEDIRLQIYVLNHFSRNEHRDNTVRWNNSSGVLPYVIEYMLFRYGRGDPLADIWSYFEKDGWPSYQRAVALVKQLPPQSLDEGQRRTPIGLATRESAALEVHFFLALLICMDQSPERLMNHRNWLRVNPPRRFIDVMLKSFIPNHQGSSNYKSSTERKWWTSPLMNALAHPPEQRSAALADHMNNWHRLMRPLGWKPNRDPALEKDGLFCDFAFEVAMAVCAYDIDDSSFRDHPHYPRDLVDHYRQHIRHTRDAWRAEGLGAGIELPPPVPPKRVDLAKSKRKNFARWVELACDGYDDALESVLETTGKPRKIQDFFQLLEALQDAGHAIHADGKDSDTLDSQAADLADARGIGPFEAPDSDPPQGGARCTAILRALHAWAAPRGYQLIDLDDQDDAWHAVLVKAEYHDEFLALSQTLGLRTRKPQQAYLD</sequence>
<dbReference type="InterPro" id="IPR046582">
    <property type="entry name" value="DUF6630"/>
</dbReference>
<keyword evidence="4" id="KW-1185">Reference proteome</keyword>
<organism evidence="3 4">
    <name type="scientific">Verminephrobacter eiseniae (strain EF01-2)</name>
    <dbReference type="NCBI Taxonomy" id="391735"/>
    <lineage>
        <taxon>Bacteria</taxon>
        <taxon>Pseudomonadati</taxon>
        <taxon>Pseudomonadota</taxon>
        <taxon>Betaproteobacteria</taxon>
        <taxon>Burkholderiales</taxon>
        <taxon>Comamonadaceae</taxon>
        <taxon>Verminephrobacter</taxon>
    </lineage>
</organism>
<feature type="domain" description="PoNi C-terminal" evidence="1">
    <location>
        <begin position="146"/>
        <end position="252"/>
    </location>
</feature>
<dbReference type="Pfam" id="PF08929">
    <property type="entry name" value="PoNi_C"/>
    <property type="match status" value="1"/>
</dbReference>
<dbReference type="EMBL" id="CP000542">
    <property type="protein sequence ID" value="ABM56051.1"/>
    <property type="molecule type" value="Genomic_DNA"/>
</dbReference>
<name>A1WEJ4_VEREI</name>
<feature type="domain" description="DUF6630" evidence="2">
    <location>
        <begin position="316"/>
        <end position="435"/>
    </location>
</feature>
<dbReference type="KEGG" id="vei:Veis_0260"/>
<accession>A1WEJ4</accession>
<dbReference type="RefSeq" id="WP_011808070.1">
    <property type="nucleotide sequence ID" value="NC_008786.1"/>
</dbReference>
<evidence type="ECO:0000259" key="1">
    <source>
        <dbReference type="Pfam" id="PF08929"/>
    </source>
</evidence>
<dbReference type="InterPro" id="IPR015025">
    <property type="entry name" value="PoNi_C"/>
</dbReference>
<dbReference type="Gene3D" id="1.10.3920.10">
    <property type="entry name" value="PA2201 C-terminal domain-like"/>
    <property type="match status" value="1"/>
</dbReference>
<dbReference type="GeneID" id="76463357"/>
<dbReference type="HOGENOM" id="CLU_619545_0_0_4"/>